<feature type="compositionally biased region" description="Basic and acidic residues" evidence="1">
    <location>
        <begin position="117"/>
        <end position="130"/>
    </location>
</feature>
<feature type="region of interest" description="Disordered" evidence="1">
    <location>
        <begin position="1"/>
        <end position="575"/>
    </location>
</feature>
<dbReference type="GO" id="GO:0008104">
    <property type="term" value="P:intracellular protein localization"/>
    <property type="evidence" value="ECO:0007669"/>
    <property type="project" value="TreeGrafter"/>
</dbReference>
<dbReference type="InterPro" id="IPR053039">
    <property type="entry name" value="Polarity_Bud-Selection_Reg"/>
</dbReference>
<keyword evidence="3" id="KW-1185">Reference proteome</keyword>
<feature type="compositionally biased region" description="Basic and acidic residues" evidence="1">
    <location>
        <begin position="221"/>
        <end position="235"/>
    </location>
</feature>
<dbReference type="GO" id="GO:0051286">
    <property type="term" value="C:cell tip"/>
    <property type="evidence" value="ECO:0007669"/>
    <property type="project" value="TreeGrafter"/>
</dbReference>
<sequence>MLGDEEEKKPGNPLNPLKKAMRRRNVKTVQFSAPSYVEPSDNDYSSEEEEEDDRDYIGQEQNGAAAQENEQRDDVDDTATVEPPKARGQVRDGRPNGEEIADQSLNNGGLDQTTAAEDLRTSDETFDRSGETNQLDLNRLSQLTTADDGTASKSRKGTVRNTDSFFKDDNVETRKINLTPSLLRDDSSGGTTKPNEVSSSDENYRIKINVNQLKPRVSLDSLEKDALEKGKDDKKKKEKRGMLGGMFKRKDKKSKTQDKEPEEAEKTSSDLSRQSPQPKESMESLSQEAQAARPAPQPHRQTSKLHKPPPAKVSPRSSNVQKDAVGPRPNTAESQNVSQNAFIPELSRAPPTVSEPIGSTRMVQPEQPAITTEEAAPALNFNPLTETNEEPPQAESPKDTRRGMFSPIKDVLRSNPSEPKPEKARKAKNRMHMDDFDSSSSEDETATETPSQRESHEEPEERHLTIAHDARREEHEPKPLQTTSYNQPAPRERLSESPVEVAPPSEYQQRSAPQEQTRTYQPPPLMVDTSSQEDHSTSPVSRLSSPELVEAPTENTGREETPASTATAQSSMPSWSDASLRAYLEDDSEIRDLLVVVHDKSNVKPARRDHPIVKNMYKEENRKLGEISNRLDGLLGDYLARKGRTATVAR</sequence>
<dbReference type="GO" id="GO:0030950">
    <property type="term" value="P:establishment or maintenance of actin cytoskeleton polarity"/>
    <property type="evidence" value="ECO:0007669"/>
    <property type="project" value="TreeGrafter"/>
</dbReference>
<reference evidence="2" key="1">
    <citation type="submission" date="2022-11" db="EMBL/GenBank/DDBJ databases">
        <title>Chromosomal genome sequence assembly and mating type (MAT) locus characterization of the leprose asexual lichenized fungus Lepraria neglecta (Nyl.) Erichsen.</title>
        <authorList>
            <person name="Allen J.L."/>
            <person name="Pfeffer B."/>
        </authorList>
    </citation>
    <scope>NUCLEOTIDE SEQUENCE</scope>
    <source>
        <strain evidence="2">Allen 5258</strain>
    </source>
</reference>
<evidence type="ECO:0000256" key="1">
    <source>
        <dbReference type="SAM" id="MobiDB-lite"/>
    </source>
</evidence>
<feature type="compositionally biased region" description="Basic and acidic residues" evidence="1">
    <location>
        <begin position="451"/>
        <end position="478"/>
    </location>
</feature>
<organism evidence="2 3">
    <name type="scientific">Lepraria neglecta</name>
    <dbReference type="NCBI Taxonomy" id="209136"/>
    <lineage>
        <taxon>Eukaryota</taxon>
        <taxon>Fungi</taxon>
        <taxon>Dikarya</taxon>
        <taxon>Ascomycota</taxon>
        <taxon>Pezizomycotina</taxon>
        <taxon>Lecanoromycetes</taxon>
        <taxon>OSLEUM clade</taxon>
        <taxon>Lecanoromycetidae</taxon>
        <taxon>Lecanorales</taxon>
        <taxon>Lecanorineae</taxon>
        <taxon>Stereocaulaceae</taxon>
        <taxon>Lepraria</taxon>
    </lineage>
</organism>
<feature type="compositionally biased region" description="Low complexity" evidence="1">
    <location>
        <begin position="287"/>
        <end position="300"/>
    </location>
</feature>
<dbReference type="AlphaFoldDB" id="A0AAD9YW95"/>
<feature type="compositionally biased region" description="Basic and acidic residues" evidence="1">
    <location>
        <begin position="254"/>
        <end position="268"/>
    </location>
</feature>
<feature type="compositionally biased region" description="Acidic residues" evidence="1">
    <location>
        <begin position="436"/>
        <end position="446"/>
    </location>
</feature>
<dbReference type="PANTHER" id="PTHR47775">
    <property type="entry name" value="BUD SITE SELECTION PROTEIN 14"/>
    <property type="match status" value="1"/>
</dbReference>
<feature type="compositionally biased region" description="Polar residues" evidence="1">
    <location>
        <begin position="188"/>
        <end position="201"/>
    </location>
</feature>
<feature type="compositionally biased region" description="Polar residues" evidence="1">
    <location>
        <begin position="269"/>
        <end position="286"/>
    </location>
</feature>
<protein>
    <submittedName>
        <fullName evidence="2">Uncharacterized protein</fullName>
    </submittedName>
</protein>
<dbReference type="GO" id="GO:0015630">
    <property type="term" value="C:microtubule cytoskeleton"/>
    <property type="evidence" value="ECO:0007669"/>
    <property type="project" value="TreeGrafter"/>
</dbReference>
<dbReference type="EMBL" id="JASNWA010000011">
    <property type="protein sequence ID" value="KAK3166755.1"/>
    <property type="molecule type" value="Genomic_DNA"/>
</dbReference>
<proteinExistence type="predicted"/>
<accession>A0AAD9YW95</accession>
<feature type="compositionally biased region" description="Polar residues" evidence="1">
    <location>
        <begin position="506"/>
        <end position="520"/>
    </location>
</feature>
<feature type="compositionally biased region" description="Basic and acidic residues" evidence="1">
    <location>
        <begin position="165"/>
        <end position="175"/>
    </location>
</feature>
<evidence type="ECO:0000313" key="3">
    <source>
        <dbReference type="Proteomes" id="UP001276659"/>
    </source>
</evidence>
<feature type="compositionally biased region" description="Polar residues" evidence="1">
    <location>
        <begin position="562"/>
        <end position="575"/>
    </location>
</feature>
<comment type="caution">
    <text evidence="2">The sequence shown here is derived from an EMBL/GenBank/DDBJ whole genome shotgun (WGS) entry which is preliminary data.</text>
</comment>
<feature type="compositionally biased region" description="Basic and acidic residues" evidence="1">
    <location>
        <begin position="1"/>
        <end position="10"/>
    </location>
</feature>
<name>A0AAD9YW95_9LECA</name>
<feature type="compositionally biased region" description="Polar residues" evidence="1">
    <location>
        <begin position="131"/>
        <end position="147"/>
    </location>
</feature>
<dbReference type="PANTHER" id="PTHR47775:SF1">
    <property type="entry name" value="BUD SITE SELECTION PROTEIN 14"/>
    <property type="match status" value="1"/>
</dbReference>
<feature type="compositionally biased region" description="Acidic residues" evidence="1">
    <location>
        <begin position="40"/>
        <end position="54"/>
    </location>
</feature>
<evidence type="ECO:0000313" key="2">
    <source>
        <dbReference type="EMBL" id="KAK3166755.1"/>
    </source>
</evidence>
<feature type="compositionally biased region" description="Polar residues" evidence="1">
    <location>
        <begin position="331"/>
        <end position="341"/>
    </location>
</feature>
<dbReference type="Proteomes" id="UP001276659">
    <property type="component" value="Unassembled WGS sequence"/>
</dbReference>
<gene>
    <name evidence="2" type="ORF">OEA41_009880</name>
</gene>
<feature type="compositionally biased region" description="Polar residues" evidence="1">
    <location>
        <begin position="103"/>
        <end position="115"/>
    </location>
</feature>